<proteinExistence type="predicted"/>
<dbReference type="EMBL" id="CP041153">
    <property type="protein sequence ID" value="QDF73937.1"/>
    <property type="molecule type" value="Genomic_DNA"/>
</dbReference>
<dbReference type="InterPro" id="IPR041339">
    <property type="entry name" value="Ig-like_bac"/>
</dbReference>
<dbReference type="Gene3D" id="3.40.50.410">
    <property type="entry name" value="von Willebrand factor, type A domain"/>
    <property type="match status" value="1"/>
</dbReference>
<dbReference type="SMART" id="SM00112">
    <property type="entry name" value="CA"/>
    <property type="match status" value="20"/>
</dbReference>
<name>A0ABX5WHK8_9GAMM</name>
<dbReference type="InterPro" id="IPR018511">
    <property type="entry name" value="Hemolysin-typ_Ca-bd_CS"/>
</dbReference>
<dbReference type="PROSITE" id="PS00330">
    <property type="entry name" value="HEMOLYSIN_CALCIUM"/>
    <property type="match status" value="4"/>
</dbReference>
<dbReference type="InterPro" id="IPR002126">
    <property type="entry name" value="Cadherin-like_dom"/>
</dbReference>
<dbReference type="InterPro" id="IPR040853">
    <property type="entry name" value="RapA2_cadherin-like"/>
</dbReference>
<dbReference type="InterPro" id="IPR002035">
    <property type="entry name" value="VWF_A"/>
</dbReference>
<dbReference type="SUPFAM" id="SSF51120">
    <property type="entry name" value="beta-Roll"/>
    <property type="match status" value="1"/>
</dbReference>
<gene>
    <name evidence="5" type="ORF">FGA12_01480</name>
</gene>
<evidence type="ECO:0000256" key="1">
    <source>
        <dbReference type="ARBA" id="ARBA00022801"/>
    </source>
</evidence>
<dbReference type="CDD" id="cd00198">
    <property type="entry name" value="vWFA"/>
    <property type="match status" value="1"/>
</dbReference>
<accession>A0ABX5WHK8</accession>
<dbReference type="Gene3D" id="2.60.40.3440">
    <property type="match status" value="40"/>
</dbReference>
<dbReference type="InterPro" id="IPR036465">
    <property type="entry name" value="vWFA_dom_sf"/>
</dbReference>
<dbReference type="NCBIfam" id="TIGR03661">
    <property type="entry name" value="T1SS_VCA0849"/>
    <property type="match status" value="1"/>
</dbReference>
<dbReference type="PROSITE" id="PS00136">
    <property type="entry name" value="SUBTILASE_ASP"/>
    <property type="match status" value="1"/>
</dbReference>
<dbReference type="Gene3D" id="2.60.40.1200">
    <property type="match status" value="5"/>
</dbReference>
<dbReference type="Pfam" id="PF00353">
    <property type="entry name" value="HemolysinCabind"/>
    <property type="match status" value="4"/>
</dbReference>
<dbReference type="InterPro" id="IPR011049">
    <property type="entry name" value="Serralysin-like_metalloprot_C"/>
</dbReference>
<dbReference type="Proteomes" id="UP000318758">
    <property type="component" value="Chromosome"/>
</dbReference>
<keyword evidence="6" id="KW-1185">Reference proteome</keyword>
<dbReference type="InterPro" id="IPR023827">
    <property type="entry name" value="Peptidase_S8_Asp-AS"/>
</dbReference>
<protein>
    <submittedName>
        <fullName evidence="5">Tandem-95 repeat protein</fullName>
    </submittedName>
</protein>
<organism evidence="5 6">
    <name type="scientific">Shewanella marisflavi</name>
    <dbReference type="NCBI Taxonomy" id="260364"/>
    <lineage>
        <taxon>Bacteria</taxon>
        <taxon>Pseudomonadati</taxon>
        <taxon>Pseudomonadota</taxon>
        <taxon>Gammaproteobacteria</taxon>
        <taxon>Alteromonadales</taxon>
        <taxon>Shewanellaceae</taxon>
        <taxon>Shewanella</taxon>
    </lineage>
</organism>
<dbReference type="SMART" id="SM00327">
    <property type="entry name" value="VWA"/>
    <property type="match status" value="1"/>
</dbReference>
<evidence type="ECO:0000256" key="3">
    <source>
        <dbReference type="SAM" id="MobiDB-lite"/>
    </source>
</evidence>
<dbReference type="Pfam" id="PF17963">
    <property type="entry name" value="Big_9"/>
    <property type="match status" value="40"/>
</dbReference>
<evidence type="ECO:0000259" key="4">
    <source>
        <dbReference type="PROSITE" id="PS50234"/>
    </source>
</evidence>
<dbReference type="PROSITE" id="PS50234">
    <property type="entry name" value="VWFA"/>
    <property type="match status" value="1"/>
</dbReference>
<feature type="domain" description="VWFA" evidence="4">
    <location>
        <begin position="5055"/>
        <end position="5186"/>
    </location>
</feature>
<evidence type="ECO:0000313" key="5">
    <source>
        <dbReference type="EMBL" id="QDF73937.1"/>
    </source>
</evidence>
<feature type="region of interest" description="Disordered" evidence="3">
    <location>
        <begin position="89"/>
        <end position="115"/>
    </location>
</feature>
<dbReference type="Pfam" id="PF18200">
    <property type="entry name" value="Big_11"/>
    <property type="match status" value="4"/>
</dbReference>
<keyword evidence="2" id="KW-0106">Calcium</keyword>
<dbReference type="SUPFAM" id="SSF53300">
    <property type="entry name" value="vWA-like"/>
    <property type="match status" value="1"/>
</dbReference>
<evidence type="ECO:0000313" key="6">
    <source>
        <dbReference type="Proteomes" id="UP000318758"/>
    </source>
</evidence>
<reference evidence="5 6" key="1">
    <citation type="submission" date="2019-06" db="EMBL/GenBank/DDBJ databases">
        <title>Complete genome of Shewanella marisflavi ECSMB14101, a mussel settlement-inducing bacterium isolated from East China Sea.</title>
        <authorList>
            <person name="Yang J."/>
            <person name="Liang X."/>
            <person name="Chang R."/>
            <person name="Peng L."/>
        </authorList>
    </citation>
    <scope>NUCLEOTIDE SEQUENCE [LARGE SCALE GENOMIC DNA]</scope>
    <source>
        <strain evidence="5 6">ECSMB14101</strain>
    </source>
</reference>
<dbReference type="InterPro" id="IPR001343">
    <property type="entry name" value="Hemolysn_Ca-bd"/>
</dbReference>
<evidence type="ECO:0000256" key="2">
    <source>
        <dbReference type="ARBA" id="ARBA00022837"/>
    </source>
</evidence>
<sequence>MKSIVTTKNGQVTDVKGKVSIVTETEQKEVAIGEVIPEGTTILIAEQADLAMQFDDGTSFTSQNTETLAVSDSDALNEIEQLQALIASGEDPTAELPETAAGNTNGNEGGSDFISVNRTGAQTIANAGYTTSGIEQTPPTSQTYTVSSDDAPTVTENDSNTIAEDGIATGNVLDNDIDFDTELSVISFSVDGQTVTAGTTVNVEGGSLVINADGSYTFTPNDNWNGSVPVITYTTNTGESATLTINVTPVDDPSVLANDSDTVSEDTVASGNVLDNDSDIDSELSVVSFSVDGQTVTAGTTVGVEGGSLVINTDGSYTFTPNDNWNGSVPVITYTTNTGESATLTINVTPVDDPSVLANDSNTVSEDTIASGNVLDNDSDIDSELSVVSFSVDGQTVTAGTTVDVEGGSLVVNADGSYTFTPNDNWNGSVPVITYTTNTGESATLTINVTPVDDPSILANDSNTVAEDTIASGNVLDNDSDIDSELSVVSFSVDGQTVTAGTTVDVEGGSLVINTDGSYTFTPNDNWNGSVPAITYTTNTDESATLTIIITPEEDPSIISGDLTGTGLEDGSISGTLSVTDADGVSDGSVFSISGNPANGSVTINAATGAWVYTPIADYNGSDSFTVTITDDEGHTTTQVITVDVTPVADIVADSISTDEDTAVTFNPLGNDNFENSNATITGVTNGANGTVVINADGTVTYTPAPDFHGSDSFTYTVTSGGVTETTTVTVNVGSVDDPSIISGDLTGTGLEDGSISGTLSVTDADGVSDGSIFSISGNPANGSVTINAATGAWVYTPIADYNGSDSFTVTITDDEGHTTTQVITVDVTPVADIVADSISTNEDTAVTFNPLGNDNFENSNATITGVTNGANGTVVINADGTVTYTPAPDFHGSDSFTYTVTSGGVTETTTVTVNVGSVDDPSIISGDLTGTGLEDGSISGTLSVTDADGVSDGSIFSISGNPANGSVTINAATGAWVYTPIADYNGSDSFTVTITDDEGHTTTQVITVDVTPVADIVADSISTDEDTAVTFNPLGNDNFENSNATITGVTNGANGTVVINADGTVTYTPAPDFHGSDSFTYTVTSGGVTETTTVTVNVGSVDDPSIISGDLTGTGLEDGSISGTLSVTDADGVSDGSIFSISGNPANGSVTINAATGAWVYTPIADYNGSDSFTVTITDDEGHTTTQVITVDVTPVADIVADSISTNEDTAVTFNPLGNDNFENSNATITGVTNGANGTVVINADGTVTYTPAPDFHGSDSFTYTVTSGGVTETTTVTVNVGSVDDPSIISGDLTGTGLEDGSISGTLSVTDADGVSDGSIFSISGNPANGSVTINAATGAWVYTPIADYNGSDSFTVTITDDEGHTTTQVITVDVTPVADIVADSISTNEDTAVTFNPLGNDNFENSNATITGVTNGANGTVVINADGTVTYTPAPDFHGSDSFTYTVTSGGVTETTTVTVNVGSVDDPSIISGDLTGTGLEDGSISGTLSVTDADGVSDGSIFSISGNPANGSVTINAATGAWVYTPIADYNGSDSFTVTITDDEGHTTTQVITVDVTPVADIVADSISTDEDTAVTFNPLGNDNFENSNATITGVTNGANGTVVINADGTVTYTPAPDFHGSDSFTYTVTSGGVTETTTVTVNVGSVDDPSIISGDLTGTGLEDGSISGTLSVTDADGVSDGSIFSISGNPANGSVTINAATGAWVYTPIADYNGSDSFTVTITDDEGHTTTQVITVDVTPVADIVADSISTNEDTAVTFNPLGNDNFENSNATITGVTNGANGTVVINADGTVTYTPAPDFHGSDSFTYTVTSGGVTETTTVTVNVGSVDDPSIISGDLTGTGLEDGSISGTLSVTDADGVSDGSIFSISGNPANGSVTINAATGAWVYTPIADYNGSDSFTVTITDDEGHTTTQVITVDVTPVADIVADSISTDEDTAVTFNPLGNDNFENSNATITGVTNGANGTVVINADGTVTYTPAPDFHGSDSFTYTVTSGGVTETTTVTVNVGSVDDPSIISGDLTGTGLEDGSISGTLSVTDADGVSDGSIFSISGNPANGSVTINAATGAWVYTPIADYNGSDSFTVTITDDEGHTTTQVITVDVTPVADIVADSISTNEDTAVTFNPLGNDNFENSNATITGVTNGANGTVVINADGTVTYTPAPDFHGSDSFTYTVTSGGVTETTTVTVNVGSVDDPSIISGDLTGTGLEDGSISGTLSVTDADGVSDGSIFSISGNPANGSVTINAATGAWVYTPIADYNGSDSFTVTITDDEGHTTTQVITVDVTPVADIVADSISTDEDTAVTFNPLGNDNFENSNATITGVTNGANGTVVINADGTVTYTPAPDFHGSDSFTYTVTSGGVTETTTVTVNVGSVDDPSIISGDLTGTGLEDGSISGTLSVTDADGVSDGSIFSISGNPANGSVTINAATGAWVYTPIADYNGSDSFTVTITDDEGHTTTQVITVDVTPVADIVADSISTDEDTAVTFNPLGNDNFENSNATITGVTNGANGTVVINADGTVTYTPAPDFHGSDSFTYTVTSGGVTETTTVTVNVGSVDDPSIISGDLTGTGLEDGSISGTLSVTDADGVSDGSIFSISGNPANGSVTINAATGAWVYTPIADYNGSDSFTVTITDDEGHTTTQVITVDVTPVADIVADSISTDEDTAVTFNPLGNDNFENSNATITGVTNGANGTVVINADGTVTYTPAPDFHGSDSFTYTVTSGGVTETTTVTVNVGSVDDPSIISGDLTGTGLEDGSISGTLSVTDADGVSDGSIFSISGNPANGSVTINAATGAWVYTPIADYNGSDSFTVTITDDEGHTTTQVITVDVTPVADIVADSISTDEDTAVTFNPLGNDNFENSNATITGVTNGANGTVVINADGTVTYTPAPDFHGSDSFTYTVTSGGVTETTTVTVNVGSVDDPSIISGDLTGTGLEDGSISGTLSVTDADGVSDGSIFSISGNPANGSVTINAATGAWVYTPIADYNGSDSFTVTITDDEGHTTTQVITVDVTPVADIVADSISTDEDTAVTFNPLGNDNFENSNATITGVTNGANGTVVINADGTVTYTPAPDFHGSDSFTYTVTSGGVTETTTVTVNVGSVDDPSIISGDLTGTGLEDGSISGTLSVTDADGVSDGSIFSISGNPANGSVTINAATGAWVYTPIADYNGSDSFTVTITDDEGHTTTQVITVDVTPVADIVADSISTDEDTAVTFNPLGNDNFENSNATITGVTNGANGTVVINADGTVTYTPAPDFHGSDSFTYTVTSGGVTETTTVTVNVGSVDDPSIISGDLTGTGLEDGSISGTLSVTDADGVSDGSIFSISGNPANGSVTINAATGAWVYTPIADYNGSDSFTVTITDDEGHTTTQVITVDVTPVADIVADSISTDEDTAVTFNPLGNDNFENSNATITGVTNGANGTVVINADGTVTYTPAPDFHGSDSFTYTVTSGGVTETTTVTVNVGSVDDPSIISGDLTGTGLEDGSISGTLSVTDADGVSDGSIFSISGNPANGSVTINAATGAWVYTPIADYNGSDSFTVTITDDEGHTTTQVITVDVTPVADIVADSISTDEDTAVTFNPLGNDNFENSNATITGVTNGANGTVVINADGTVTYTPAPDFHGSDSFTYTVTSGGVTETTTVTVNVGSVDDPSIISGDLTGTGLEDGSISGTLSVTDADGVSDGSIFSISGNPANGSVTINAATGAWVYTPIADYNGSDSFTVTITDDEGHTTTQVITVDVTPVADIVADSISTDEDTAVTFNPLGNDNFENSNATITGVTNGANGTVVINADGTVTYTPAPDFHGSDSFTYTVTSGGVTETTTVTVNVGSVDDPSIISGDLTGTGLEDGSISGTLSVTDADGVSDGSIFSISGNPANGSVTINAATGAWVYTPIADYNGSDSFTVTITDDEGHTTTQVITVDVTPVADIVADSISTDEDTAVTFNPLGNDNFENSNATITGVTNGANGTVVINADGTVTYTPAPDFHGSDSFTYTVTSGGVTETTTVTVNVGSVDDPSIISGDLTGTGLEDGSISGTLSVTDADGVSDGSIFSISGNPANGSVTINAATGAWVYTPIADYNGSDSFTVTITDDEGHTTTQVITVDVTPVADIVADSISTNEDTAVTFNPLGNDNFENSNATITGVTNGANGTVVLNADGTVTYTPAPDFHGSDSFTYTVTSGGVTETTTVNITVNALITGNNNVDLTVDDANTQGTATDSDSSALSFTAGAYDVTGFAFGNIGDINISGLDASISWSLDGAGNLIGSIGGNPVLQLSLSGSTISAGSTGSVTVTVTLLDNLPHGTNVDELIINGITVVATDASNATATGSVSVKVIDDGVTLDPLDLAGKNAEGIYNGVINVDGADQDFSADLSGNISGTGTFSDSGITAGGLTVFYYVDPANPGILIAYSDTSGTPSAYDSGNSAQSVIFTLAIDPNSDSYLLDLKQAIDELSSVTVANMSGGKGGNTPAVYVTFDGTNYIIDNDINDVDPSNAMVFTLTSTSGNISSTVNGNTNGFGVANAFVDQGEVMIIDYANNVASASIAFDGATYVHFKAYDANGNLLGEGDVTSGQTIGNLGEISYIEVSTSALDNHANFQFTGTSAENIVSSTVDVDLDFVVDVTDSDGDTSTGSIHVDLDAPGSTTTAPTALTSNAISLLSEADLYKDGAESDIQTLRFKSGSESISAFQFGDTDSIQVSGVNAKISWSFNDEGQLIGTFMGKEAIRLTLNGDRIESGEEGSVSVTAELLASFPHNVSTENLVISGINVVGVDALGQKAASTITVSVSDYAEAVNDSISGTEDHDLSGNLLTNDIDPDDELSIVSFKLSGKTYQADGSVIDLAEGKLSIQSDGRFTFEPNLHWSGTLPQIEYLTSTGDSATFDLNVIAVADAPILSATTGNVVQGEVALDINIALVDKDGSESLTDVTIQGVPRGVSLSSGTLNADGSWTVDVNQLGNLSIKADDNYNGDLEFTLTIKASSVEQSNHDSASSQTLLDVSLRNYHYDNGTDGDNVINGGQDNDVIVSDTTGIQVIQGENYNVAFILDSSGSMGSNRIDSAKEQLLQVFNTLKASVGGATSGTVNVLLVDFNSGTKAHVAVNLADSEAISKLSSVLAEISSDNGRTNYEAAFETVIDWFSHGSAASNTGTNLTYFITDGETNNYNVDADPEDVWVYYTDNYRSGDDRTLSDLLDDYTPGKELTYRGKVIVDEYGNINYWSGYSRYDMDGRQIGSIRVDENGDYYVAKIASGYSDGNGTDVTAESEAQVAFQVLSTLSNVEAIGIGNGISLNKLTPYDSDGNVATNINISDLASIILGSKQMLLQGDDTVNAGEGNDIVFGDLVQFDGIDGQGYAALQKYVALQLGEDTSTVTIQDVHEFVAANPALLDTSRDNDGDDILAGNQGDDILFGQGGDDELHGGSGDDLLLGGMGTDELIGGAGEDILIGGLGDDTLTGGSGKADSETDTFVWQQGDTGTDHITDFNINQDKLDLSDLLQGENAGNLENYLHFTVDNGSTTIEIDANNDGHVDQTIVLDGVDLSYLGTTDGQIINGLLGNDGNGALIVDNASSTESASSFAVPATHDDDGQIQHLIP</sequence>
<dbReference type="RefSeq" id="WP_140946852.1">
    <property type="nucleotide sequence ID" value="NZ_CP041153.1"/>
</dbReference>
<dbReference type="InterPro" id="IPR019960">
    <property type="entry name" value="T1SS_VCA0849"/>
</dbReference>
<dbReference type="Pfam" id="PF17803">
    <property type="entry name" value="Cadherin_4"/>
    <property type="match status" value="1"/>
</dbReference>
<dbReference type="NCBIfam" id="NF012211">
    <property type="entry name" value="tand_rpt_95"/>
    <property type="match status" value="43"/>
</dbReference>
<dbReference type="Pfam" id="PF13519">
    <property type="entry name" value="VWA_2"/>
    <property type="match status" value="1"/>
</dbReference>
<keyword evidence="1" id="KW-0378">Hydrolase</keyword>
<feature type="region of interest" description="Disordered" evidence="3">
    <location>
        <begin position="129"/>
        <end position="154"/>
    </location>
</feature>